<dbReference type="CDD" id="cd09827">
    <property type="entry name" value="PET_Prickle"/>
    <property type="match status" value="1"/>
</dbReference>
<evidence type="ECO:0000259" key="9">
    <source>
        <dbReference type="PROSITE" id="PS51303"/>
    </source>
</evidence>
<dbReference type="InterPro" id="IPR033723">
    <property type="entry name" value="PET_prickle"/>
</dbReference>
<dbReference type="RefSeq" id="XP_002734643.1">
    <property type="nucleotide sequence ID" value="XM_002734597.2"/>
</dbReference>
<dbReference type="Pfam" id="PF06297">
    <property type="entry name" value="PET"/>
    <property type="match status" value="1"/>
</dbReference>
<evidence type="ECO:0000313" key="10">
    <source>
        <dbReference type="Proteomes" id="UP000694865"/>
    </source>
</evidence>
<dbReference type="Gene3D" id="2.10.110.10">
    <property type="entry name" value="Cysteine Rich Protein"/>
    <property type="match status" value="3"/>
</dbReference>
<dbReference type="PROSITE" id="PS50023">
    <property type="entry name" value="LIM_DOMAIN_2"/>
    <property type="match status" value="2"/>
</dbReference>
<evidence type="ECO:0000259" key="8">
    <source>
        <dbReference type="PROSITE" id="PS50023"/>
    </source>
</evidence>
<feature type="region of interest" description="Disordered" evidence="7">
    <location>
        <begin position="654"/>
        <end position="683"/>
    </location>
</feature>
<name>A0ABM0GPT1_SACKO</name>
<dbReference type="PROSITE" id="PS00478">
    <property type="entry name" value="LIM_DOMAIN_1"/>
    <property type="match status" value="1"/>
</dbReference>
<feature type="compositionally biased region" description="Basic and acidic residues" evidence="7">
    <location>
        <begin position="456"/>
        <end position="470"/>
    </location>
</feature>
<evidence type="ECO:0000256" key="6">
    <source>
        <dbReference type="PROSITE-ProRule" id="PRU00125"/>
    </source>
</evidence>
<gene>
    <name evidence="11" type="primary">LOC100329052</name>
</gene>
<dbReference type="CDD" id="cd09420">
    <property type="entry name" value="LIM3_Prickle"/>
    <property type="match status" value="1"/>
</dbReference>
<feature type="domain" description="LIM zinc-binding" evidence="8">
    <location>
        <begin position="199"/>
        <end position="263"/>
    </location>
</feature>
<dbReference type="InterPro" id="IPR033727">
    <property type="entry name" value="LIM3_prickle"/>
</dbReference>
<dbReference type="Proteomes" id="UP000694865">
    <property type="component" value="Unplaced"/>
</dbReference>
<dbReference type="SMART" id="SM00132">
    <property type="entry name" value="LIM"/>
    <property type="match status" value="3"/>
</dbReference>
<dbReference type="InterPro" id="IPR047120">
    <property type="entry name" value="Pk/Esn/Tes"/>
</dbReference>
<evidence type="ECO:0000256" key="3">
    <source>
        <dbReference type="ARBA" id="ARBA00022737"/>
    </source>
</evidence>
<keyword evidence="10" id="KW-1185">Reference proteome</keyword>
<keyword evidence="4 6" id="KW-0862">Zinc</keyword>
<feature type="compositionally biased region" description="Low complexity" evidence="7">
    <location>
        <begin position="530"/>
        <end position="539"/>
    </location>
</feature>
<dbReference type="CDD" id="cd09415">
    <property type="entry name" value="LIM1_Prickle"/>
    <property type="match status" value="1"/>
</dbReference>
<feature type="compositionally biased region" description="Polar residues" evidence="7">
    <location>
        <begin position="517"/>
        <end position="529"/>
    </location>
</feature>
<dbReference type="PANTHER" id="PTHR24211">
    <property type="entry name" value="LIM DOMAIN-CONTAINING PROTEIN"/>
    <property type="match status" value="1"/>
</dbReference>
<feature type="region of interest" description="Disordered" evidence="7">
    <location>
        <begin position="425"/>
        <end position="488"/>
    </location>
</feature>
<protein>
    <submittedName>
        <fullName evidence="11">Prickle2-like protein isoform X1</fullName>
    </submittedName>
</protein>
<feature type="domain" description="LIM zinc-binding" evidence="8">
    <location>
        <begin position="264"/>
        <end position="324"/>
    </location>
</feature>
<dbReference type="GeneID" id="100329052"/>
<evidence type="ECO:0000256" key="4">
    <source>
        <dbReference type="ARBA" id="ARBA00022833"/>
    </source>
</evidence>
<organism evidence="10 11">
    <name type="scientific">Saccoglossus kowalevskii</name>
    <name type="common">Acorn worm</name>
    <dbReference type="NCBI Taxonomy" id="10224"/>
    <lineage>
        <taxon>Eukaryota</taxon>
        <taxon>Metazoa</taxon>
        <taxon>Hemichordata</taxon>
        <taxon>Enteropneusta</taxon>
        <taxon>Harrimaniidae</taxon>
        <taxon>Saccoglossus</taxon>
    </lineage>
</organism>
<dbReference type="SUPFAM" id="SSF57716">
    <property type="entry name" value="Glucocorticoid receptor-like (DNA-binding domain)"/>
    <property type="match status" value="2"/>
</dbReference>
<feature type="domain" description="PET" evidence="9">
    <location>
        <begin position="89"/>
        <end position="197"/>
    </location>
</feature>
<feature type="region of interest" description="Disordered" evidence="7">
    <location>
        <begin position="509"/>
        <end position="639"/>
    </location>
</feature>
<proteinExistence type="inferred from homology"/>
<dbReference type="InterPro" id="IPR033725">
    <property type="entry name" value="LIM1_prickle"/>
</dbReference>
<dbReference type="InterPro" id="IPR033726">
    <property type="entry name" value="LIM2_prickle"/>
</dbReference>
<dbReference type="InterPro" id="IPR010442">
    <property type="entry name" value="PET_domain"/>
</dbReference>
<dbReference type="Pfam" id="PF00412">
    <property type="entry name" value="LIM"/>
    <property type="match status" value="3"/>
</dbReference>
<evidence type="ECO:0000256" key="2">
    <source>
        <dbReference type="ARBA" id="ARBA00022723"/>
    </source>
</evidence>
<accession>A0ABM0GPT1</accession>
<evidence type="ECO:0000256" key="7">
    <source>
        <dbReference type="SAM" id="MobiDB-lite"/>
    </source>
</evidence>
<feature type="compositionally biased region" description="Polar residues" evidence="7">
    <location>
        <begin position="654"/>
        <end position="667"/>
    </location>
</feature>
<dbReference type="InterPro" id="IPR001781">
    <property type="entry name" value="Znf_LIM"/>
</dbReference>
<sequence length="683" mass="77409">MDFKAAMHHRIRGHHRSDVSAPTSTAILKESFLTHDMDKGTPCLKCGDQCPGFALHYWRKICRHCKCPREDHCILGTKQEKTVNKMMYGEFPRNSTSDDDSGCALEEYTWVPPGLKPEQVHHYFTSLPEDKIPYVNSEGEKYRIKLLLQQLPPHDNEVRYCNGLSDEEKRELRQFSQQRKREALGRGTVRSIPITVSGSVCYHCGSYMDGGSVAVFASRAGHNVCWHPACFVCCACDELLVDLIYFWKDGKVHCGRHHAETLKPRCAACDEIIFADECTEAEGRSWHMKHFCCFECDEQLGGNRYIMREGRPYCCRCFESMFAQYCDGCGDPIGVDQGQMTHEGQHWHATDKCFCCNTCGVSLLGKPFLPKHGLIYCSGACSRGEQRSAEKENIPDNEVTMATYASNITELPSHSRSRTPISLCDINLDNLPPPPVEPERERKARRQHLSRFSLPDLRKDGNSNNNEKRKSSLVSVSRRRNGSTRSLNVHFDHKVDPFAQRFDPRHARHSYAAARSTNELLTKTNTIGGSSSSSSSSSKSKNERPPDYDPIRNPYPRKHKTDDSGHHGTFPRNRTSRPEIYFRGAPGETMEGRNARSELQLEGSDVDTYLHRRHARERGLSTSSSSSSDDDDFFNRVPRRPGVKLMYVDRSSMYGTTASLPTQGMNRQQKKGKKKKKGKCVVS</sequence>
<dbReference type="PANTHER" id="PTHR24211:SF20">
    <property type="entry name" value="PROTEIN ESPINAS-RELATED"/>
    <property type="match status" value="1"/>
</dbReference>
<keyword evidence="3" id="KW-0677">Repeat</keyword>
<keyword evidence="2 6" id="KW-0479">Metal-binding</keyword>
<dbReference type="PROSITE" id="PS51303">
    <property type="entry name" value="PET"/>
    <property type="match status" value="1"/>
</dbReference>
<evidence type="ECO:0000313" key="11">
    <source>
        <dbReference type="RefSeq" id="XP_002734643.1"/>
    </source>
</evidence>
<feature type="compositionally biased region" description="Basic and acidic residues" evidence="7">
    <location>
        <begin position="540"/>
        <end position="550"/>
    </location>
</feature>
<keyword evidence="5 6" id="KW-0440">LIM domain</keyword>
<feature type="compositionally biased region" description="Basic residues" evidence="7">
    <location>
        <begin position="668"/>
        <end position="683"/>
    </location>
</feature>
<comment type="similarity">
    <text evidence="1">Belongs to the prickle / espinas / testin family.</text>
</comment>
<reference evidence="11" key="1">
    <citation type="submission" date="2025-08" db="UniProtKB">
        <authorList>
            <consortium name="RefSeq"/>
        </authorList>
    </citation>
    <scope>IDENTIFICATION</scope>
    <source>
        <tissue evidence="11">Testes</tissue>
    </source>
</reference>
<evidence type="ECO:0000256" key="5">
    <source>
        <dbReference type="ARBA" id="ARBA00023038"/>
    </source>
</evidence>
<evidence type="ECO:0000256" key="1">
    <source>
        <dbReference type="ARBA" id="ARBA00008268"/>
    </source>
</evidence>
<dbReference type="CDD" id="cd09418">
    <property type="entry name" value="LIM2_Prickle"/>
    <property type="match status" value="1"/>
</dbReference>